<dbReference type="RefSeq" id="WP_077151689.1">
    <property type="nucleotide sequence ID" value="NZ_CABMMO010000009.1"/>
</dbReference>
<comment type="caution">
    <text evidence="1">The sequence shown here is derived from an EMBL/GenBank/DDBJ whole genome shotgun (WGS) entry which is preliminary data.</text>
</comment>
<accession>A0A1V2UHN5</accession>
<protein>
    <submittedName>
        <fullName evidence="1">Uncharacterized protein</fullName>
    </submittedName>
</protein>
<gene>
    <name evidence="1" type="ORF">BTN92_10370</name>
</gene>
<sequence>MEYQLTKDSELLLLLVCQNYLASIKEGKSKRDAKQLGSAELIKSQCPSINSWHLSDVQDSCDELVATRFFLKKAYYGGTQYSMSDQSVIYIENKFQNDLKTILDAITNIKKLFF</sequence>
<name>A0A1V2UHN5_ENTMU</name>
<dbReference type="AlphaFoldDB" id="A0A1V2UHN5"/>
<proteinExistence type="predicted"/>
<organism evidence="1 2">
    <name type="scientific">Enterococcus mundtii</name>
    <dbReference type="NCBI Taxonomy" id="53346"/>
    <lineage>
        <taxon>Bacteria</taxon>
        <taxon>Bacillati</taxon>
        <taxon>Bacillota</taxon>
        <taxon>Bacilli</taxon>
        <taxon>Lactobacillales</taxon>
        <taxon>Enterococcaceae</taxon>
        <taxon>Enterococcus</taxon>
    </lineage>
</organism>
<dbReference type="EMBL" id="MSTR01000009">
    <property type="protein sequence ID" value="ONN42664.1"/>
    <property type="molecule type" value="Genomic_DNA"/>
</dbReference>
<dbReference type="Proteomes" id="UP000189299">
    <property type="component" value="Unassembled WGS sequence"/>
</dbReference>
<reference evidence="1 2" key="1">
    <citation type="submission" date="2016-12" db="EMBL/GenBank/DDBJ databases">
        <authorList>
            <person name="Song W.-J."/>
            <person name="Kurnit D.M."/>
        </authorList>
    </citation>
    <scope>NUCLEOTIDE SEQUENCE [LARGE SCALE GENOMIC DNA]</scope>
    <source>
        <strain evidence="1 2">CGB1038-1_S1</strain>
    </source>
</reference>
<evidence type="ECO:0000313" key="1">
    <source>
        <dbReference type="EMBL" id="ONN42664.1"/>
    </source>
</evidence>
<evidence type="ECO:0000313" key="2">
    <source>
        <dbReference type="Proteomes" id="UP000189299"/>
    </source>
</evidence>